<evidence type="ECO:0000313" key="3">
    <source>
        <dbReference type="Proteomes" id="UP000253647"/>
    </source>
</evidence>
<name>A0A368X3Y6_MARNT</name>
<dbReference type="RefSeq" id="WP_220269777.1">
    <property type="nucleotide sequence ID" value="NZ_QPJI01000023.1"/>
</dbReference>
<dbReference type="AlphaFoldDB" id="A0A368X3Y6"/>
<feature type="region of interest" description="Disordered" evidence="1">
    <location>
        <begin position="44"/>
        <end position="66"/>
    </location>
</feature>
<comment type="caution">
    <text evidence="2">The sequence shown here is derived from an EMBL/GenBank/DDBJ whole genome shotgun (WGS) entry which is preliminary data.</text>
</comment>
<dbReference type="EMBL" id="QPJI01000023">
    <property type="protein sequence ID" value="RCW62633.1"/>
    <property type="molecule type" value="Genomic_DNA"/>
</dbReference>
<evidence type="ECO:0000313" key="2">
    <source>
        <dbReference type="EMBL" id="RCW62633.1"/>
    </source>
</evidence>
<evidence type="ECO:0000256" key="1">
    <source>
        <dbReference type="SAM" id="MobiDB-lite"/>
    </source>
</evidence>
<accession>A0A368X3Y6</accession>
<sequence>MSKETIYVKPREGLRIRQENGKPLPEDGAHVPLNSFWRRRLRDQDVVAAQAPRKPKAKAKSTEKEA</sequence>
<reference evidence="2 3" key="1">
    <citation type="submission" date="2018-07" db="EMBL/GenBank/DDBJ databases">
        <title>Freshwater and sediment microbial communities from various areas in North America, analyzing microbe dynamics in response to fracking.</title>
        <authorList>
            <person name="Lamendella R."/>
        </authorList>
    </citation>
    <scope>NUCLEOTIDE SEQUENCE [LARGE SCALE GENOMIC DNA]</scope>
    <source>
        <strain evidence="2 3">105B</strain>
    </source>
</reference>
<dbReference type="InterPro" id="IPR024400">
    <property type="entry name" value="DUF2635"/>
</dbReference>
<proteinExistence type="predicted"/>
<protein>
    <submittedName>
        <fullName evidence="2">Uncharacterized protein DUF2635</fullName>
    </submittedName>
</protein>
<organism evidence="2 3">
    <name type="scientific">Marinobacter nauticus</name>
    <name type="common">Marinobacter hydrocarbonoclasticus</name>
    <name type="synonym">Marinobacter aquaeolei</name>
    <dbReference type="NCBI Taxonomy" id="2743"/>
    <lineage>
        <taxon>Bacteria</taxon>
        <taxon>Pseudomonadati</taxon>
        <taxon>Pseudomonadota</taxon>
        <taxon>Gammaproteobacteria</taxon>
        <taxon>Pseudomonadales</taxon>
        <taxon>Marinobacteraceae</taxon>
        <taxon>Marinobacter</taxon>
    </lineage>
</organism>
<gene>
    <name evidence="2" type="ORF">DET61_12335</name>
</gene>
<dbReference type="Proteomes" id="UP000253647">
    <property type="component" value="Unassembled WGS sequence"/>
</dbReference>
<feature type="compositionally biased region" description="Basic and acidic residues" evidence="1">
    <location>
        <begin position="9"/>
        <end position="29"/>
    </location>
</feature>
<feature type="region of interest" description="Disordered" evidence="1">
    <location>
        <begin position="1"/>
        <end position="31"/>
    </location>
</feature>
<dbReference type="Pfam" id="PF10948">
    <property type="entry name" value="DUF2635"/>
    <property type="match status" value="1"/>
</dbReference>